<evidence type="ECO:0000256" key="7">
    <source>
        <dbReference type="NCBIfam" id="TIGR00126"/>
    </source>
</evidence>
<evidence type="ECO:0000256" key="4">
    <source>
        <dbReference type="ARBA" id="ARBA00023239"/>
    </source>
</evidence>
<comment type="similarity">
    <text evidence="2">Belongs to the DeoC/FbaB aldolase family. DeoC type 2 subfamily.</text>
</comment>
<dbReference type="PANTHER" id="PTHR10889:SF3">
    <property type="entry name" value="DEOXYRIBOSE-PHOSPHATE ALDOLASE"/>
    <property type="match status" value="1"/>
</dbReference>
<gene>
    <name evidence="8" type="primary">deoC</name>
    <name evidence="8" type="ORF">G3I74_12805</name>
</gene>
<dbReference type="InterPro" id="IPR013785">
    <property type="entry name" value="Aldolase_TIM"/>
</dbReference>
<proteinExistence type="inferred from homology"/>
<dbReference type="PIRSF" id="PIRSF001357">
    <property type="entry name" value="DeoC"/>
    <property type="match status" value="1"/>
</dbReference>
<dbReference type="GO" id="GO:0009264">
    <property type="term" value="P:deoxyribonucleotide catabolic process"/>
    <property type="evidence" value="ECO:0007669"/>
    <property type="project" value="UniProtKB-UniRule"/>
</dbReference>
<keyword evidence="5" id="KW-0704">Schiff base</keyword>
<dbReference type="InterPro" id="IPR011343">
    <property type="entry name" value="DeoC"/>
</dbReference>
<evidence type="ECO:0000256" key="2">
    <source>
        <dbReference type="ARBA" id="ARBA00009473"/>
    </source>
</evidence>
<evidence type="ECO:0000256" key="1">
    <source>
        <dbReference type="ARBA" id="ARBA00004816"/>
    </source>
</evidence>
<sequence length="255" mass="27560">MQDTARLVLSLLDLTSLDDTDTDEDIQRLCRRANTKGGHPAAVCVLTHLVAQARTALANLDLQDTVRVATVVNFPEGDQSADEVVDQIRAALTSGADEIDLVFPYRALMSGDERLGYHLVSRCRQASSGHVLKVILETGELKSSELIRTAAEIALAAGADFLKTSTGKVAVNATPEAAAVMMETIRDSGRPVGFKAAGGIRTTEQAAVYLDLGREILGEQWLRPERFRFGASGLLDDLLQRLGSGVRPVDLRSRY</sequence>
<evidence type="ECO:0000256" key="5">
    <source>
        <dbReference type="ARBA" id="ARBA00023270"/>
    </source>
</evidence>
<name>A0A845V2W5_9GAMM</name>
<dbReference type="SUPFAM" id="SSF51569">
    <property type="entry name" value="Aldolase"/>
    <property type="match status" value="1"/>
</dbReference>
<dbReference type="GO" id="GO:0004139">
    <property type="term" value="F:deoxyribose-phosphate aldolase activity"/>
    <property type="evidence" value="ECO:0007669"/>
    <property type="project" value="UniProtKB-UniRule"/>
</dbReference>
<keyword evidence="4 8" id="KW-0456">Lyase</keyword>
<dbReference type="PANTHER" id="PTHR10889">
    <property type="entry name" value="DEOXYRIBOSE-PHOSPHATE ALDOLASE"/>
    <property type="match status" value="1"/>
</dbReference>
<dbReference type="RefSeq" id="WP_164211996.1">
    <property type="nucleotide sequence ID" value="NZ_JAAGSC010000043.1"/>
</dbReference>
<dbReference type="EC" id="4.1.2.4" evidence="3 7"/>
<dbReference type="EMBL" id="JAAGSC010000043">
    <property type="protein sequence ID" value="NDY96610.1"/>
    <property type="molecule type" value="Genomic_DNA"/>
</dbReference>
<dbReference type="Gene3D" id="3.20.20.70">
    <property type="entry name" value="Aldolase class I"/>
    <property type="match status" value="1"/>
</dbReference>
<evidence type="ECO:0000313" key="9">
    <source>
        <dbReference type="Proteomes" id="UP000484885"/>
    </source>
</evidence>
<comment type="catalytic activity">
    <reaction evidence="6">
        <text>2-deoxy-D-ribose 5-phosphate = D-glyceraldehyde 3-phosphate + acetaldehyde</text>
        <dbReference type="Rhea" id="RHEA:12821"/>
        <dbReference type="ChEBI" id="CHEBI:15343"/>
        <dbReference type="ChEBI" id="CHEBI:59776"/>
        <dbReference type="ChEBI" id="CHEBI:62877"/>
        <dbReference type="EC" id="4.1.2.4"/>
    </reaction>
</comment>
<dbReference type="AlphaFoldDB" id="A0A845V2W5"/>
<dbReference type="NCBIfam" id="TIGR00126">
    <property type="entry name" value="deoC"/>
    <property type="match status" value="1"/>
</dbReference>
<dbReference type="GO" id="GO:0005737">
    <property type="term" value="C:cytoplasm"/>
    <property type="evidence" value="ECO:0007669"/>
    <property type="project" value="InterPro"/>
</dbReference>
<evidence type="ECO:0000256" key="3">
    <source>
        <dbReference type="ARBA" id="ARBA00012515"/>
    </source>
</evidence>
<dbReference type="GO" id="GO:0016052">
    <property type="term" value="P:carbohydrate catabolic process"/>
    <property type="evidence" value="ECO:0007669"/>
    <property type="project" value="TreeGrafter"/>
</dbReference>
<comment type="caution">
    <text evidence="8">The sequence shown here is derived from an EMBL/GenBank/DDBJ whole genome shotgun (WGS) entry which is preliminary data.</text>
</comment>
<reference evidence="8 9" key="1">
    <citation type="submission" date="2020-02" db="EMBL/GenBank/DDBJ databases">
        <authorList>
            <person name="Zhang X.-Y."/>
        </authorList>
    </citation>
    <scope>NUCLEOTIDE SEQUENCE [LARGE SCALE GENOMIC DNA]</scope>
    <source>
        <strain evidence="8 9">C33</strain>
    </source>
</reference>
<organism evidence="8 9">
    <name type="scientific">Wenzhouxiangella limi</name>
    <dbReference type="NCBI Taxonomy" id="2707351"/>
    <lineage>
        <taxon>Bacteria</taxon>
        <taxon>Pseudomonadati</taxon>
        <taxon>Pseudomonadota</taxon>
        <taxon>Gammaproteobacteria</taxon>
        <taxon>Chromatiales</taxon>
        <taxon>Wenzhouxiangellaceae</taxon>
        <taxon>Wenzhouxiangella</taxon>
    </lineage>
</organism>
<accession>A0A845V2W5</accession>
<protein>
    <recommendedName>
        <fullName evidence="3 7">Deoxyribose-phosphate aldolase</fullName>
        <ecNumber evidence="3 7">4.1.2.4</ecNumber>
    </recommendedName>
</protein>
<keyword evidence="9" id="KW-1185">Reference proteome</keyword>
<dbReference type="Pfam" id="PF01791">
    <property type="entry name" value="DeoC"/>
    <property type="match status" value="1"/>
</dbReference>
<evidence type="ECO:0000256" key="6">
    <source>
        <dbReference type="ARBA" id="ARBA00048791"/>
    </source>
</evidence>
<dbReference type="InterPro" id="IPR002915">
    <property type="entry name" value="DeoC/FbaB/LacD_aldolase"/>
</dbReference>
<comment type="pathway">
    <text evidence="1">Carbohydrate degradation; 2-deoxy-D-ribose 1-phosphate degradation; D-glyceraldehyde 3-phosphate and acetaldehyde from 2-deoxy-alpha-D-ribose 1-phosphate: step 2/2.</text>
</comment>
<evidence type="ECO:0000313" key="8">
    <source>
        <dbReference type="EMBL" id="NDY96610.1"/>
    </source>
</evidence>
<dbReference type="SMART" id="SM01133">
    <property type="entry name" value="DeoC"/>
    <property type="match status" value="1"/>
</dbReference>
<dbReference type="Proteomes" id="UP000484885">
    <property type="component" value="Unassembled WGS sequence"/>
</dbReference>